<dbReference type="AlphaFoldDB" id="A0A2G9ZMA3"/>
<dbReference type="CDD" id="cd00487">
    <property type="entry name" value="Pep_deformylase"/>
    <property type="match status" value="1"/>
</dbReference>
<dbReference type="GO" id="GO:0006412">
    <property type="term" value="P:translation"/>
    <property type="evidence" value="ECO:0007669"/>
    <property type="project" value="UniProtKB-UniRule"/>
</dbReference>
<name>A0A2G9ZMA3_9BACT</name>
<dbReference type="NCBIfam" id="NF001159">
    <property type="entry name" value="PRK00150.1-3"/>
    <property type="match status" value="1"/>
</dbReference>
<evidence type="ECO:0000256" key="1">
    <source>
        <dbReference type="ARBA" id="ARBA00010759"/>
    </source>
</evidence>
<accession>A0A2G9ZMA3</accession>
<organism evidence="3 4">
    <name type="scientific">Candidatus Falkowbacteria bacterium CG23_combo_of_CG06-09_8_20_14_all_49_15</name>
    <dbReference type="NCBI Taxonomy" id="1974572"/>
    <lineage>
        <taxon>Bacteria</taxon>
        <taxon>Candidatus Falkowiibacteriota</taxon>
    </lineage>
</organism>
<dbReference type="SUPFAM" id="SSF56420">
    <property type="entry name" value="Peptide deformylase"/>
    <property type="match status" value="1"/>
</dbReference>
<dbReference type="NCBIfam" id="TIGR00079">
    <property type="entry name" value="pept_deformyl"/>
    <property type="match status" value="1"/>
</dbReference>
<comment type="cofactor">
    <cofactor evidence="2">
        <name>Fe(2+)</name>
        <dbReference type="ChEBI" id="CHEBI:29033"/>
    </cofactor>
    <text evidence="2">Binds 1 Fe(2+) ion.</text>
</comment>
<feature type="binding site" evidence="2">
    <location>
        <position position="93"/>
    </location>
    <ligand>
        <name>Fe cation</name>
        <dbReference type="ChEBI" id="CHEBI:24875"/>
    </ligand>
</feature>
<reference evidence="3 4" key="1">
    <citation type="submission" date="2017-09" db="EMBL/GenBank/DDBJ databases">
        <title>Depth-based differentiation of microbial function through sediment-hosted aquifers and enrichment of novel symbionts in the deep terrestrial subsurface.</title>
        <authorList>
            <person name="Probst A.J."/>
            <person name="Ladd B."/>
            <person name="Jarett J.K."/>
            <person name="Geller-Mcgrath D.E."/>
            <person name="Sieber C.M."/>
            <person name="Emerson J.B."/>
            <person name="Anantharaman K."/>
            <person name="Thomas B.C."/>
            <person name="Malmstrom R."/>
            <person name="Stieglmeier M."/>
            <person name="Klingl A."/>
            <person name="Woyke T."/>
            <person name="Ryan C.M."/>
            <person name="Banfield J.F."/>
        </authorList>
    </citation>
    <scope>NUCLEOTIDE SEQUENCE [LARGE SCALE GENOMIC DNA]</scope>
    <source>
        <strain evidence="3">CG23_combo_of_CG06-09_8_20_14_all_49_15</strain>
    </source>
</reference>
<dbReference type="Gene3D" id="3.90.45.10">
    <property type="entry name" value="Peptide deformylase"/>
    <property type="match status" value="1"/>
</dbReference>
<dbReference type="InterPro" id="IPR036821">
    <property type="entry name" value="Peptide_deformylase_sf"/>
</dbReference>
<dbReference type="EC" id="3.5.1.88" evidence="2"/>
<dbReference type="PANTHER" id="PTHR10458:SF22">
    <property type="entry name" value="PEPTIDE DEFORMYLASE"/>
    <property type="match status" value="1"/>
</dbReference>
<comment type="similarity">
    <text evidence="1 2">Belongs to the polypeptide deformylase family.</text>
</comment>
<feature type="binding site" evidence="2">
    <location>
        <position position="139"/>
    </location>
    <ligand>
        <name>Fe cation</name>
        <dbReference type="ChEBI" id="CHEBI:24875"/>
    </ligand>
</feature>
<gene>
    <name evidence="2 3" type="primary">def</name>
    <name evidence="3" type="ORF">COX22_00190</name>
</gene>
<dbReference type="PANTHER" id="PTHR10458">
    <property type="entry name" value="PEPTIDE DEFORMYLASE"/>
    <property type="match status" value="1"/>
</dbReference>
<comment type="catalytic activity">
    <reaction evidence="2">
        <text>N-terminal N-formyl-L-methionyl-[peptide] + H2O = N-terminal L-methionyl-[peptide] + formate</text>
        <dbReference type="Rhea" id="RHEA:24420"/>
        <dbReference type="Rhea" id="RHEA-COMP:10639"/>
        <dbReference type="Rhea" id="RHEA-COMP:10640"/>
        <dbReference type="ChEBI" id="CHEBI:15377"/>
        <dbReference type="ChEBI" id="CHEBI:15740"/>
        <dbReference type="ChEBI" id="CHEBI:49298"/>
        <dbReference type="ChEBI" id="CHEBI:64731"/>
        <dbReference type="EC" id="3.5.1.88"/>
    </reaction>
</comment>
<dbReference type="HAMAP" id="MF_00163">
    <property type="entry name" value="Pep_deformylase"/>
    <property type="match status" value="1"/>
</dbReference>
<comment type="caution">
    <text evidence="3">The sequence shown here is derived from an EMBL/GenBank/DDBJ whole genome shotgun (WGS) entry which is preliminary data.</text>
</comment>
<evidence type="ECO:0000313" key="3">
    <source>
        <dbReference type="EMBL" id="PIP34221.1"/>
    </source>
</evidence>
<feature type="binding site" evidence="2">
    <location>
        <position position="135"/>
    </location>
    <ligand>
        <name>Fe cation</name>
        <dbReference type="ChEBI" id="CHEBI:24875"/>
    </ligand>
</feature>
<keyword evidence="2" id="KW-0479">Metal-binding</keyword>
<dbReference type="PIRSF" id="PIRSF004749">
    <property type="entry name" value="Pep_def"/>
    <property type="match status" value="1"/>
</dbReference>
<comment type="function">
    <text evidence="2">Removes the formyl group from the N-terminal Met of newly synthesized proteins. Requires at least a dipeptide for an efficient rate of reaction. N-terminal L-methionine is a prerequisite for activity but the enzyme has broad specificity at other positions.</text>
</comment>
<dbReference type="GO" id="GO:0042586">
    <property type="term" value="F:peptide deformylase activity"/>
    <property type="evidence" value="ECO:0007669"/>
    <property type="project" value="UniProtKB-UniRule"/>
</dbReference>
<feature type="active site" evidence="2">
    <location>
        <position position="136"/>
    </location>
</feature>
<keyword evidence="2" id="KW-0648">Protein biosynthesis</keyword>
<dbReference type="InterPro" id="IPR023635">
    <property type="entry name" value="Peptide_deformylase"/>
</dbReference>
<dbReference type="PRINTS" id="PR01576">
    <property type="entry name" value="PDEFORMYLASE"/>
</dbReference>
<evidence type="ECO:0000313" key="4">
    <source>
        <dbReference type="Proteomes" id="UP000230729"/>
    </source>
</evidence>
<dbReference type="EMBL" id="PCSD01000002">
    <property type="protein sequence ID" value="PIP34221.1"/>
    <property type="molecule type" value="Genomic_DNA"/>
</dbReference>
<dbReference type="GO" id="GO:0046872">
    <property type="term" value="F:metal ion binding"/>
    <property type="evidence" value="ECO:0007669"/>
    <property type="project" value="UniProtKB-KW"/>
</dbReference>
<sequence>MPKILPITVYPDKLLRKKSIPVQFEPQRKKAREKLCADMAATMLAKDGVGLAAPQIGLSIRLIVINTKDGVRYLFNPEISKKSLGREWGEEGCLSVPNVFGQVKRAKSISFSFADDNGGRHQEEASGFMARVIQHEIDHLDGILFIDQAKELKEMVRN</sequence>
<evidence type="ECO:0000256" key="2">
    <source>
        <dbReference type="HAMAP-Rule" id="MF_00163"/>
    </source>
</evidence>
<dbReference type="Pfam" id="PF01327">
    <property type="entry name" value="Pep_deformylase"/>
    <property type="match status" value="1"/>
</dbReference>
<dbReference type="Proteomes" id="UP000230729">
    <property type="component" value="Unassembled WGS sequence"/>
</dbReference>
<proteinExistence type="inferred from homology"/>
<protein>
    <recommendedName>
        <fullName evidence="2">Peptide deformylase</fullName>
        <shortName evidence="2">PDF</shortName>
        <ecNumber evidence="2">3.5.1.88</ecNumber>
    </recommendedName>
    <alternativeName>
        <fullName evidence="2">Polypeptide deformylase</fullName>
    </alternativeName>
</protein>
<keyword evidence="2" id="KW-0408">Iron</keyword>
<keyword evidence="2" id="KW-0378">Hydrolase</keyword>